<dbReference type="InterPro" id="IPR027381">
    <property type="entry name" value="LytR/CpsA/Psr_C"/>
</dbReference>
<gene>
    <name evidence="2" type="ORF">GCM10009737_33630</name>
</gene>
<dbReference type="EMBL" id="BAAAMY010000011">
    <property type="protein sequence ID" value="GAA1928981.1"/>
    <property type="molecule type" value="Genomic_DNA"/>
</dbReference>
<dbReference type="RefSeq" id="WP_344008802.1">
    <property type="nucleotide sequence ID" value="NZ_BAAAMY010000011.1"/>
</dbReference>
<accession>A0ABN2PTN1</accession>
<feature type="domain" description="LytR/CpsA/Psr regulator C-terminal" evidence="1">
    <location>
        <begin position="63"/>
        <end position="148"/>
    </location>
</feature>
<comment type="caution">
    <text evidence="2">The sequence shown here is derived from an EMBL/GenBank/DDBJ whole genome shotgun (WGS) entry which is preliminary data.</text>
</comment>
<dbReference type="Pfam" id="PF13399">
    <property type="entry name" value="LytR_C"/>
    <property type="match status" value="1"/>
</dbReference>
<sequence>MSRRLRAAITLLVLTVVLLAGGAWAWSALFSPLPESVFGGGEEEAVCTDREVEAGSRLTPDGVTVSVVNAGDRQGAAGQTLERLVDAGFAEGVEDNAPDDADVRRVQIWTDDPSSPAVRLVASYLGDPRIEQREVDVPGVYVVVGDEFDELSEGRPRIRVPDDTTVCGPAGA</sequence>
<dbReference type="Gene3D" id="3.30.70.2390">
    <property type="match status" value="1"/>
</dbReference>
<evidence type="ECO:0000313" key="2">
    <source>
        <dbReference type="EMBL" id="GAA1928981.1"/>
    </source>
</evidence>
<protein>
    <recommendedName>
        <fullName evidence="1">LytR/CpsA/Psr regulator C-terminal domain-containing protein</fullName>
    </recommendedName>
</protein>
<evidence type="ECO:0000313" key="3">
    <source>
        <dbReference type="Proteomes" id="UP001501612"/>
    </source>
</evidence>
<evidence type="ECO:0000259" key="1">
    <source>
        <dbReference type="Pfam" id="PF13399"/>
    </source>
</evidence>
<name>A0ABN2PTN1_9ACTN</name>
<dbReference type="Proteomes" id="UP001501612">
    <property type="component" value="Unassembled WGS sequence"/>
</dbReference>
<reference evidence="2 3" key="1">
    <citation type="journal article" date="2019" name="Int. J. Syst. Evol. Microbiol.">
        <title>The Global Catalogue of Microorganisms (GCM) 10K type strain sequencing project: providing services to taxonomists for standard genome sequencing and annotation.</title>
        <authorList>
            <consortium name="The Broad Institute Genomics Platform"/>
            <consortium name="The Broad Institute Genome Sequencing Center for Infectious Disease"/>
            <person name="Wu L."/>
            <person name="Ma J."/>
        </authorList>
    </citation>
    <scope>NUCLEOTIDE SEQUENCE [LARGE SCALE GENOMIC DNA]</scope>
    <source>
        <strain evidence="2 3">JCM 14046</strain>
    </source>
</reference>
<keyword evidence="3" id="KW-1185">Reference proteome</keyword>
<proteinExistence type="predicted"/>
<organism evidence="2 3">
    <name type="scientific">Nocardioides lentus</name>
    <dbReference type="NCBI Taxonomy" id="338077"/>
    <lineage>
        <taxon>Bacteria</taxon>
        <taxon>Bacillati</taxon>
        <taxon>Actinomycetota</taxon>
        <taxon>Actinomycetes</taxon>
        <taxon>Propionibacteriales</taxon>
        <taxon>Nocardioidaceae</taxon>
        <taxon>Nocardioides</taxon>
    </lineage>
</organism>